<dbReference type="PROSITE" id="PS50011">
    <property type="entry name" value="PROTEIN_KINASE_DOM"/>
    <property type="match status" value="1"/>
</dbReference>
<dbReference type="PANTHER" id="PTHR44167">
    <property type="entry name" value="OVARIAN-SPECIFIC SERINE/THREONINE-PROTEIN KINASE LOK-RELATED"/>
    <property type="match status" value="1"/>
</dbReference>
<feature type="domain" description="Protein kinase" evidence="2">
    <location>
        <begin position="22"/>
        <end position="225"/>
    </location>
</feature>
<keyword evidence="3" id="KW-0808">Transferase</keyword>
<keyword evidence="3" id="KW-0418">Kinase</keyword>
<proteinExistence type="predicted"/>
<dbReference type="Gene3D" id="1.10.510.10">
    <property type="entry name" value="Transferase(Phosphotransferase) domain 1"/>
    <property type="match status" value="1"/>
</dbReference>
<dbReference type="GO" id="GO:0004674">
    <property type="term" value="F:protein serine/threonine kinase activity"/>
    <property type="evidence" value="ECO:0007669"/>
    <property type="project" value="TreeGrafter"/>
</dbReference>
<dbReference type="SUPFAM" id="SSF56112">
    <property type="entry name" value="Protein kinase-like (PK-like)"/>
    <property type="match status" value="1"/>
</dbReference>
<dbReference type="GO" id="GO:0005524">
    <property type="term" value="F:ATP binding"/>
    <property type="evidence" value="ECO:0007669"/>
    <property type="project" value="InterPro"/>
</dbReference>
<dbReference type="SMART" id="SM00220">
    <property type="entry name" value="S_TKc"/>
    <property type="match status" value="1"/>
</dbReference>
<dbReference type="Pfam" id="PF00069">
    <property type="entry name" value="Pkinase"/>
    <property type="match status" value="1"/>
</dbReference>
<dbReference type="Proteomes" id="UP000325902">
    <property type="component" value="Unassembled WGS sequence"/>
</dbReference>
<feature type="compositionally biased region" description="Basic and acidic residues" evidence="1">
    <location>
        <begin position="18"/>
        <end position="28"/>
    </location>
</feature>
<name>A0A5N5CZ15_9PEZI</name>
<dbReference type="InterPro" id="IPR011009">
    <property type="entry name" value="Kinase-like_dom_sf"/>
</dbReference>
<comment type="caution">
    <text evidence="3">The sequence shown here is derived from an EMBL/GenBank/DDBJ whole genome shotgun (WGS) entry which is preliminary data.</text>
</comment>
<evidence type="ECO:0000313" key="3">
    <source>
        <dbReference type="EMBL" id="KAB2570629.1"/>
    </source>
</evidence>
<protein>
    <submittedName>
        <fullName evidence="3">Calcium/calmodulin-dependent protein kinase type 1B</fullName>
    </submittedName>
</protein>
<evidence type="ECO:0000313" key="4">
    <source>
        <dbReference type="Proteomes" id="UP000325902"/>
    </source>
</evidence>
<accession>A0A5N5CZ15</accession>
<dbReference type="EMBL" id="VCHE01000128">
    <property type="protein sequence ID" value="KAB2570629.1"/>
    <property type="molecule type" value="Genomic_DNA"/>
</dbReference>
<feature type="region of interest" description="Disordered" evidence="1">
    <location>
        <begin position="18"/>
        <end position="37"/>
    </location>
</feature>
<keyword evidence="4" id="KW-1185">Reference proteome</keyword>
<dbReference type="OrthoDB" id="4062651at2759"/>
<dbReference type="AlphaFoldDB" id="A0A5N5CZ15"/>
<gene>
    <name evidence="3" type="primary">PNCK</name>
    <name evidence="3" type="ORF">DBV05_g10700</name>
</gene>
<reference evidence="3 4" key="1">
    <citation type="journal article" date="2019" name="Sci. Rep.">
        <title>A multi-omics analysis of the grapevine pathogen Lasiodiplodia theobromae reveals that temperature affects the expression of virulence- and pathogenicity-related genes.</title>
        <authorList>
            <person name="Felix C."/>
            <person name="Meneses R."/>
            <person name="Goncalves M.F.M."/>
            <person name="Tilleman L."/>
            <person name="Duarte A.S."/>
            <person name="Jorrin-Novo J.V."/>
            <person name="Van de Peer Y."/>
            <person name="Deforce D."/>
            <person name="Van Nieuwerburgh F."/>
            <person name="Esteves A.C."/>
            <person name="Alves A."/>
        </authorList>
    </citation>
    <scope>NUCLEOTIDE SEQUENCE [LARGE SCALE GENOMIC DNA]</scope>
    <source>
        <strain evidence="3 4">LA-SOL3</strain>
    </source>
</reference>
<evidence type="ECO:0000256" key="1">
    <source>
        <dbReference type="SAM" id="MobiDB-lite"/>
    </source>
</evidence>
<dbReference type="PANTHER" id="PTHR44167:SF24">
    <property type="entry name" value="SERINE_THREONINE-PROTEIN KINASE CHK2"/>
    <property type="match status" value="1"/>
</dbReference>
<sequence>MSTIQPPEIDYRVIDNSEDVPFEKDPRESTSFGGAVEGVRPTKRFESSFHGEGKYVQKTLKLDLSETEEESNARVKRLFHQEVKNLHHARHQHVIDITMAYFFQHEEEPYFAIIMPRADGNLKRFMERMTQTSSDSTKKKLVSKWFGCLANVTEFIHGIGIRHRDVKPENILYKGGRIMFADFGISKMGLGKTLSTTVPQWMRTATPKSAKPEEENLWGRTAIIF</sequence>
<dbReference type="GO" id="GO:0005737">
    <property type="term" value="C:cytoplasm"/>
    <property type="evidence" value="ECO:0007669"/>
    <property type="project" value="TreeGrafter"/>
</dbReference>
<dbReference type="PROSITE" id="PS00108">
    <property type="entry name" value="PROTEIN_KINASE_ST"/>
    <property type="match status" value="1"/>
</dbReference>
<organism evidence="3 4">
    <name type="scientific">Lasiodiplodia theobromae</name>
    <dbReference type="NCBI Taxonomy" id="45133"/>
    <lineage>
        <taxon>Eukaryota</taxon>
        <taxon>Fungi</taxon>
        <taxon>Dikarya</taxon>
        <taxon>Ascomycota</taxon>
        <taxon>Pezizomycotina</taxon>
        <taxon>Dothideomycetes</taxon>
        <taxon>Dothideomycetes incertae sedis</taxon>
        <taxon>Botryosphaeriales</taxon>
        <taxon>Botryosphaeriaceae</taxon>
        <taxon>Lasiodiplodia</taxon>
    </lineage>
</organism>
<evidence type="ECO:0000259" key="2">
    <source>
        <dbReference type="PROSITE" id="PS50011"/>
    </source>
</evidence>
<dbReference type="InterPro" id="IPR008271">
    <property type="entry name" value="Ser/Thr_kinase_AS"/>
</dbReference>
<dbReference type="GO" id="GO:0044773">
    <property type="term" value="P:mitotic DNA damage checkpoint signaling"/>
    <property type="evidence" value="ECO:0007669"/>
    <property type="project" value="TreeGrafter"/>
</dbReference>
<dbReference type="InterPro" id="IPR000719">
    <property type="entry name" value="Prot_kinase_dom"/>
</dbReference>
<dbReference type="GO" id="GO:0005634">
    <property type="term" value="C:nucleus"/>
    <property type="evidence" value="ECO:0007669"/>
    <property type="project" value="TreeGrafter"/>
</dbReference>